<dbReference type="PROSITE" id="PS51450">
    <property type="entry name" value="LRR"/>
    <property type="match status" value="3"/>
</dbReference>
<evidence type="ECO:0000256" key="1">
    <source>
        <dbReference type="ARBA" id="ARBA00022614"/>
    </source>
</evidence>
<dbReference type="PANTHER" id="PTHR46652:SF3">
    <property type="entry name" value="LEUCINE-RICH REPEAT-CONTAINING PROTEIN 9"/>
    <property type="match status" value="1"/>
</dbReference>
<dbReference type="InterPro" id="IPR050836">
    <property type="entry name" value="SDS22/Internalin_LRR"/>
</dbReference>
<dbReference type="EMBL" id="CAXDID020000063">
    <property type="protein sequence ID" value="CAL6011258.1"/>
    <property type="molecule type" value="Genomic_DNA"/>
</dbReference>
<dbReference type="SMART" id="SM00365">
    <property type="entry name" value="LRR_SD22"/>
    <property type="match status" value="4"/>
</dbReference>
<comment type="caution">
    <text evidence="3">The sequence shown here is derived from an EMBL/GenBank/DDBJ whole genome shotgun (WGS) entry which is preliminary data.</text>
</comment>
<keyword evidence="5" id="KW-1185">Reference proteome</keyword>
<dbReference type="Pfam" id="PF12799">
    <property type="entry name" value="LRR_4"/>
    <property type="match status" value="1"/>
</dbReference>
<name>A0AA86U2C6_9EUKA</name>
<sequence>MRSEQNIINQQYDAKMTLKYKGKIQDGNLEIGDWCIGKGDAKVTNLRFIEKLEITTLKLIISNAIDLKVKNDTIIELIVKLVNRIDSFTIDDLKLQNLETLLFIDGNQLTNNQLYNLVKFKKLHTLDVSFNNVNLSNIHSVKCLTNLSMRQCGLTKIDQITSLINLQELDLSANIDLDICPLCKVTSLTKLKISDCNLKQIDQIRSLTNLEVLDLSINKLVQIESIRYLVNVKELRISYNQKIDITPLQYLVGLIKLDVKNCGLKQLSALKSLINLQALNVSFNYFLNISELQYLKNLTYLNLKQCNIVSIYVLKPLIKLISLQISNNEIVYLDSNLNEMKQLEVLYVQFNRISDFTSLEKHQNRNNNGNICFNIQNQREPFKEELHYANQMRDLEHPNIQLKDIQNKHKILNTQLNACKLKISELPNQLHYNQMQLASSAVHLFQQLDQLEFE</sequence>
<evidence type="ECO:0000313" key="3">
    <source>
        <dbReference type="EMBL" id="CAI9939445.1"/>
    </source>
</evidence>
<reference evidence="3" key="1">
    <citation type="submission" date="2023-06" db="EMBL/GenBank/DDBJ databases">
        <authorList>
            <person name="Kurt Z."/>
        </authorList>
    </citation>
    <scope>NUCLEOTIDE SEQUENCE</scope>
</reference>
<dbReference type="InterPro" id="IPR001611">
    <property type="entry name" value="Leu-rich_rpt"/>
</dbReference>
<dbReference type="InterPro" id="IPR025875">
    <property type="entry name" value="Leu-rich_rpt_4"/>
</dbReference>
<proteinExistence type="predicted"/>
<dbReference type="EMBL" id="CATOUU010000664">
    <property type="protein sequence ID" value="CAI9939445.1"/>
    <property type="molecule type" value="Genomic_DNA"/>
</dbReference>
<evidence type="ECO:0000313" key="5">
    <source>
        <dbReference type="Proteomes" id="UP001642409"/>
    </source>
</evidence>
<dbReference type="Gene3D" id="3.80.10.10">
    <property type="entry name" value="Ribonuclease Inhibitor"/>
    <property type="match status" value="2"/>
</dbReference>
<dbReference type="SUPFAM" id="SSF52058">
    <property type="entry name" value="L domain-like"/>
    <property type="match status" value="1"/>
</dbReference>
<keyword evidence="1" id="KW-0433">Leucine-rich repeat</keyword>
<dbReference type="InterPro" id="IPR032675">
    <property type="entry name" value="LRR_dom_sf"/>
</dbReference>
<gene>
    <name evidence="4" type="ORF">HINF_LOCUS22636</name>
    <name evidence="3" type="ORF">HINF_LOCUS27090</name>
</gene>
<organism evidence="3">
    <name type="scientific">Hexamita inflata</name>
    <dbReference type="NCBI Taxonomy" id="28002"/>
    <lineage>
        <taxon>Eukaryota</taxon>
        <taxon>Metamonada</taxon>
        <taxon>Diplomonadida</taxon>
        <taxon>Hexamitidae</taxon>
        <taxon>Hexamitinae</taxon>
        <taxon>Hexamita</taxon>
    </lineage>
</organism>
<protein>
    <submittedName>
        <fullName evidence="3">Leucine-rich repeat domain-containing protein</fullName>
    </submittedName>
    <submittedName>
        <fullName evidence="4">Leucine-rich_repeat domain-containing protein</fullName>
    </submittedName>
</protein>
<evidence type="ECO:0000256" key="2">
    <source>
        <dbReference type="ARBA" id="ARBA00022737"/>
    </source>
</evidence>
<accession>A0AA86U2C6</accession>
<dbReference type="AlphaFoldDB" id="A0AA86U2C6"/>
<dbReference type="Proteomes" id="UP001642409">
    <property type="component" value="Unassembled WGS sequence"/>
</dbReference>
<keyword evidence="2" id="KW-0677">Repeat</keyword>
<dbReference type="PANTHER" id="PTHR46652">
    <property type="entry name" value="LEUCINE-RICH REPEAT AND IQ DOMAIN-CONTAINING PROTEIN 1-RELATED"/>
    <property type="match status" value="1"/>
</dbReference>
<reference evidence="4 5" key="2">
    <citation type="submission" date="2024-07" db="EMBL/GenBank/DDBJ databases">
        <authorList>
            <person name="Akdeniz Z."/>
        </authorList>
    </citation>
    <scope>NUCLEOTIDE SEQUENCE [LARGE SCALE GENOMIC DNA]</scope>
</reference>
<evidence type="ECO:0000313" key="4">
    <source>
        <dbReference type="EMBL" id="CAL6011258.1"/>
    </source>
</evidence>